<dbReference type="GO" id="GO:0016887">
    <property type="term" value="F:ATP hydrolysis activity"/>
    <property type="evidence" value="ECO:0007669"/>
    <property type="project" value="InterPro"/>
</dbReference>
<gene>
    <name evidence="3" type="ORF">BLW93_02910</name>
</gene>
<dbReference type="GO" id="GO:0005524">
    <property type="term" value="F:ATP binding"/>
    <property type="evidence" value="ECO:0007669"/>
    <property type="project" value="InterPro"/>
</dbReference>
<dbReference type="OrthoDB" id="9765501at2"/>
<dbReference type="CDD" id="cd01131">
    <property type="entry name" value="PilT"/>
    <property type="match status" value="1"/>
</dbReference>
<dbReference type="NCBIfam" id="TIGR01420">
    <property type="entry name" value="pilT_fam"/>
    <property type="match status" value="1"/>
</dbReference>
<sequence>MATLNEILEKALALGASDIHLRMKMAPIFRIQGRLVKTNFPELTGVEIFEFVKTILPIEKKKEIPILKNYDTSYSIPGVGRFRVNIFKQRNTFAIVMRTIPTKIPTIEELNLPEIIKKIALEHRGLVLVTGTTGSGKSTTLAAMLNELNHKDSRVVITIEDPIEYLHRDIKSIFYQREVGVDAEDFFSALKAALREDPDVILVGEMRDPETVRTALDAAETGHLVFSTLHTLDAKETIYRIVSFFPPYHQQAIRYQLASVLKATISQRLLPKADGKGRVPAVEVMITTEAIKERILNPELTEEIPNFIEKGRETYGSQTFDQSLYQLWKNGLITKEDALKYATRADDLKLRMEGITSGELKI</sequence>
<keyword evidence="4" id="KW-1185">Reference proteome</keyword>
<comment type="similarity">
    <text evidence="1">Belongs to the GSP E family.</text>
</comment>
<dbReference type="EMBL" id="MOEN01000007">
    <property type="protein sequence ID" value="OMH40877.1"/>
    <property type="molecule type" value="Genomic_DNA"/>
</dbReference>
<organism evidence="3 4">
    <name type="scientific">Desulfurobacterium indicum</name>
    <dbReference type="NCBI Taxonomy" id="1914305"/>
    <lineage>
        <taxon>Bacteria</taxon>
        <taxon>Pseudomonadati</taxon>
        <taxon>Aquificota</taxon>
        <taxon>Aquificia</taxon>
        <taxon>Desulfurobacteriales</taxon>
        <taxon>Desulfurobacteriaceae</taxon>
        <taxon>Desulfurobacterium</taxon>
    </lineage>
</organism>
<dbReference type="PANTHER" id="PTHR30486">
    <property type="entry name" value="TWITCHING MOTILITY PROTEIN PILT"/>
    <property type="match status" value="1"/>
</dbReference>
<feature type="domain" description="Bacterial type II secretion system protein E" evidence="2">
    <location>
        <begin position="194"/>
        <end position="208"/>
    </location>
</feature>
<accession>A0A1R1MM74</accession>
<comment type="caution">
    <text evidence="3">The sequence shown here is derived from an EMBL/GenBank/DDBJ whole genome shotgun (WGS) entry which is preliminary data.</text>
</comment>
<dbReference type="SUPFAM" id="SSF52540">
    <property type="entry name" value="P-loop containing nucleoside triphosphate hydrolases"/>
    <property type="match status" value="1"/>
</dbReference>
<dbReference type="Proteomes" id="UP000187408">
    <property type="component" value="Unassembled WGS sequence"/>
</dbReference>
<evidence type="ECO:0000259" key="2">
    <source>
        <dbReference type="PROSITE" id="PS00662"/>
    </source>
</evidence>
<dbReference type="Gene3D" id="3.40.50.300">
    <property type="entry name" value="P-loop containing nucleotide triphosphate hydrolases"/>
    <property type="match status" value="1"/>
</dbReference>
<dbReference type="InterPro" id="IPR001482">
    <property type="entry name" value="T2SS/T4SS_dom"/>
</dbReference>
<evidence type="ECO:0000313" key="3">
    <source>
        <dbReference type="EMBL" id="OMH40877.1"/>
    </source>
</evidence>
<dbReference type="PANTHER" id="PTHR30486:SF12">
    <property type="entry name" value="TYPE IV PILUS ATPASE PILU"/>
    <property type="match status" value="1"/>
</dbReference>
<dbReference type="InterPro" id="IPR003593">
    <property type="entry name" value="AAA+_ATPase"/>
</dbReference>
<dbReference type="Pfam" id="PF00437">
    <property type="entry name" value="T2SSE"/>
    <property type="match status" value="1"/>
</dbReference>
<dbReference type="InterPro" id="IPR027417">
    <property type="entry name" value="P-loop_NTPase"/>
</dbReference>
<name>A0A1R1MM74_9BACT</name>
<dbReference type="STRING" id="1914305.BLW93_02910"/>
<dbReference type="PROSITE" id="PS00662">
    <property type="entry name" value="T2SP_E"/>
    <property type="match status" value="1"/>
</dbReference>
<protein>
    <submittedName>
        <fullName evidence="3">Type IV pili twitching motility protein PilT</fullName>
    </submittedName>
</protein>
<dbReference type="AlphaFoldDB" id="A0A1R1MM74"/>
<reference evidence="3 4" key="1">
    <citation type="submission" date="2016-10" db="EMBL/GenBank/DDBJ databases">
        <title>Genome sequence of a sulfur-reducing bacterium Desulfurobacterium indicum K6013.</title>
        <authorList>
            <person name="Cao J."/>
            <person name="Shao Z."/>
            <person name="Alain K."/>
            <person name="Jebbar M."/>
        </authorList>
    </citation>
    <scope>NUCLEOTIDE SEQUENCE [LARGE SCALE GENOMIC DNA]</scope>
    <source>
        <strain evidence="3 4">K6013</strain>
    </source>
</reference>
<dbReference type="SMART" id="SM00382">
    <property type="entry name" value="AAA"/>
    <property type="match status" value="1"/>
</dbReference>
<proteinExistence type="inferred from homology"/>
<dbReference type="RefSeq" id="WP_076712616.1">
    <property type="nucleotide sequence ID" value="NZ_MOEN01000007.1"/>
</dbReference>
<dbReference type="Gene3D" id="3.30.450.90">
    <property type="match status" value="1"/>
</dbReference>
<dbReference type="InterPro" id="IPR006321">
    <property type="entry name" value="PilT/PilU"/>
</dbReference>
<evidence type="ECO:0000256" key="1">
    <source>
        <dbReference type="ARBA" id="ARBA00006611"/>
    </source>
</evidence>
<evidence type="ECO:0000313" key="4">
    <source>
        <dbReference type="Proteomes" id="UP000187408"/>
    </source>
</evidence>
<dbReference type="InterPro" id="IPR050921">
    <property type="entry name" value="T4SS_GSP_E_ATPase"/>
</dbReference>